<feature type="DNA-binding region" description="H-T-H motif" evidence="4">
    <location>
        <begin position="35"/>
        <end position="54"/>
    </location>
</feature>
<dbReference type="OrthoDB" id="116659at2"/>
<dbReference type="Proteomes" id="UP000561726">
    <property type="component" value="Unassembled WGS sequence"/>
</dbReference>
<dbReference type="AlphaFoldDB" id="A0A7W8ZUT4"/>
<evidence type="ECO:0000256" key="2">
    <source>
        <dbReference type="ARBA" id="ARBA00023125"/>
    </source>
</evidence>
<dbReference type="SUPFAM" id="SSF46689">
    <property type="entry name" value="Homeodomain-like"/>
    <property type="match status" value="1"/>
</dbReference>
<reference evidence="6 7" key="1">
    <citation type="submission" date="2020-08" db="EMBL/GenBank/DDBJ databases">
        <title>Sequencing the genomes of 1000 actinobacteria strains.</title>
        <authorList>
            <person name="Klenk H.-P."/>
        </authorList>
    </citation>
    <scope>NUCLEOTIDE SEQUENCE [LARGE SCALE GENOMIC DNA]</scope>
    <source>
        <strain evidence="6 7">DSM 21065</strain>
    </source>
</reference>
<dbReference type="Pfam" id="PF00440">
    <property type="entry name" value="TetR_N"/>
    <property type="match status" value="1"/>
</dbReference>
<keyword evidence="3" id="KW-0804">Transcription</keyword>
<dbReference type="InterPro" id="IPR009057">
    <property type="entry name" value="Homeodomain-like_sf"/>
</dbReference>
<dbReference type="Gene3D" id="1.10.10.60">
    <property type="entry name" value="Homeodomain-like"/>
    <property type="match status" value="1"/>
</dbReference>
<feature type="domain" description="HTH tetR-type" evidence="5">
    <location>
        <begin position="12"/>
        <end position="72"/>
    </location>
</feature>
<dbReference type="GO" id="GO:0000976">
    <property type="term" value="F:transcription cis-regulatory region binding"/>
    <property type="evidence" value="ECO:0007669"/>
    <property type="project" value="TreeGrafter"/>
</dbReference>
<dbReference type="Gene3D" id="1.10.357.10">
    <property type="entry name" value="Tetracycline Repressor, domain 2"/>
    <property type="match status" value="1"/>
</dbReference>
<comment type="caution">
    <text evidence="6">The sequence shown here is derived from an EMBL/GenBank/DDBJ whole genome shotgun (WGS) entry which is preliminary data.</text>
</comment>
<dbReference type="PROSITE" id="PS50977">
    <property type="entry name" value="HTH_TETR_2"/>
    <property type="match status" value="1"/>
</dbReference>
<dbReference type="PANTHER" id="PTHR30055">
    <property type="entry name" value="HTH-TYPE TRANSCRIPTIONAL REGULATOR RUTR"/>
    <property type="match status" value="1"/>
</dbReference>
<dbReference type="GO" id="GO:0003700">
    <property type="term" value="F:DNA-binding transcription factor activity"/>
    <property type="evidence" value="ECO:0007669"/>
    <property type="project" value="TreeGrafter"/>
</dbReference>
<keyword evidence="2 4" id="KW-0238">DNA-binding</keyword>
<gene>
    <name evidence="6" type="ORF">BJ997_001171</name>
</gene>
<proteinExistence type="predicted"/>
<dbReference type="EMBL" id="JACHBQ010000001">
    <property type="protein sequence ID" value="MBB5640623.1"/>
    <property type="molecule type" value="Genomic_DNA"/>
</dbReference>
<evidence type="ECO:0000256" key="4">
    <source>
        <dbReference type="PROSITE-ProRule" id="PRU00335"/>
    </source>
</evidence>
<dbReference type="InterPro" id="IPR001647">
    <property type="entry name" value="HTH_TetR"/>
</dbReference>
<sequence>MSMLMSKSARGHERRELILRSAAALMAERGYPAVTMIQIGAAAGIVGSGVYRHFESKPMLLSALLDRVVKAMLAGTREVVAREFTGPALLDELIRTQAKIAIDNRALVAVYLRDAGNLPAEGLRTLRRQQRQLVEEWIFQAEAVAPYAGEVQLRTVVQAVFALINSVCTYDNPLPAPRLVESISTMARATLRAGLALPA</sequence>
<keyword evidence="1" id="KW-0805">Transcription regulation</keyword>
<evidence type="ECO:0000313" key="6">
    <source>
        <dbReference type="EMBL" id="MBB5640623.1"/>
    </source>
</evidence>
<evidence type="ECO:0000259" key="5">
    <source>
        <dbReference type="PROSITE" id="PS50977"/>
    </source>
</evidence>
<dbReference type="RefSeq" id="WP_052542229.1">
    <property type="nucleotide sequence ID" value="NZ_JACHBQ010000001.1"/>
</dbReference>
<name>A0A7W8ZUT4_9MICO</name>
<organism evidence="6 7">
    <name type="scientific">Cryobacterium roopkundense</name>
    <dbReference type="NCBI Taxonomy" id="1001240"/>
    <lineage>
        <taxon>Bacteria</taxon>
        <taxon>Bacillati</taxon>
        <taxon>Actinomycetota</taxon>
        <taxon>Actinomycetes</taxon>
        <taxon>Micrococcales</taxon>
        <taxon>Microbacteriaceae</taxon>
        <taxon>Cryobacterium</taxon>
    </lineage>
</organism>
<evidence type="ECO:0000256" key="1">
    <source>
        <dbReference type="ARBA" id="ARBA00023015"/>
    </source>
</evidence>
<protein>
    <submittedName>
        <fullName evidence="6">AcrR family transcriptional regulator</fullName>
    </submittedName>
</protein>
<evidence type="ECO:0000256" key="3">
    <source>
        <dbReference type="ARBA" id="ARBA00023163"/>
    </source>
</evidence>
<accession>A0A7W8ZUT4</accession>
<dbReference type="PANTHER" id="PTHR30055:SF234">
    <property type="entry name" value="HTH-TYPE TRANSCRIPTIONAL REGULATOR BETI"/>
    <property type="match status" value="1"/>
</dbReference>
<evidence type="ECO:0000313" key="7">
    <source>
        <dbReference type="Proteomes" id="UP000561726"/>
    </source>
</evidence>
<dbReference type="InterPro" id="IPR050109">
    <property type="entry name" value="HTH-type_TetR-like_transc_reg"/>
</dbReference>
<dbReference type="PRINTS" id="PR00455">
    <property type="entry name" value="HTHTETR"/>
</dbReference>